<feature type="region of interest" description="Disordered" evidence="14">
    <location>
        <begin position="230"/>
        <end position="249"/>
    </location>
</feature>
<feature type="region of interest" description="Disordered" evidence="14">
    <location>
        <begin position="476"/>
        <end position="530"/>
    </location>
</feature>
<evidence type="ECO:0000256" key="7">
    <source>
        <dbReference type="ARBA" id="ARBA00022840"/>
    </source>
</evidence>
<dbReference type="GeneID" id="94288758"/>
<dbReference type="OrthoDB" id="18862at2759"/>
<keyword evidence="16" id="KW-1185">Reference proteome</keyword>
<dbReference type="PROSITE" id="PS51221">
    <property type="entry name" value="TTL"/>
    <property type="match status" value="1"/>
</dbReference>
<comment type="function">
    <text evidence="10">Catalyzes the post-translational addition of a tyrosine to the C-terminal end of detyrosinated alpha-tubulin.</text>
</comment>
<dbReference type="Proteomes" id="UP000674318">
    <property type="component" value="Chromosome 32"/>
</dbReference>
<comment type="catalytic activity">
    <reaction evidence="13">
        <text>C-terminal L-alpha-aminoacyl-L-glutamyl-L-glutamyl-[tubulin] + L-tyrosine + ATP = C-terminal L-alpha-aminoacyl-L-glutamyl-L-glutamyl-L-tyrosyl-[tubulin] + ADP + phosphate + H(+)</text>
        <dbReference type="Rhea" id="RHEA:17605"/>
        <dbReference type="Rhea" id="RHEA-COMP:16434"/>
        <dbReference type="Rhea" id="RHEA-COMP:16435"/>
        <dbReference type="ChEBI" id="CHEBI:15378"/>
        <dbReference type="ChEBI" id="CHEBI:30616"/>
        <dbReference type="ChEBI" id="CHEBI:43474"/>
        <dbReference type="ChEBI" id="CHEBI:58315"/>
        <dbReference type="ChEBI" id="CHEBI:149554"/>
        <dbReference type="ChEBI" id="CHEBI:149555"/>
        <dbReference type="ChEBI" id="CHEBI:456216"/>
        <dbReference type="EC" id="6.3.2.25"/>
    </reaction>
</comment>
<protein>
    <recommendedName>
        <fullName evidence="12">Tubulin--tyrosine ligase</fullName>
        <ecNumber evidence="11">6.3.2.25</ecNumber>
    </recommendedName>
</protein>
<name>A0A836L6E0_9TRYP</name>
<evidence type="ECO:0000256" key="3">
    <source>
        <dbReference type="ARBA" id="ARBA00006820"/>
    </source>
</evidence>
<evidence type="ECO:0000256" key="4">
    <source>
        <dbReference type="ARBA" id="ARBA00011245"/>
    </source>
</evidence>
<dbReference type="Gene3D" id="3.30.470.20">
    <property type="entry name" value="ATP-grasp fold, B domain"/>
    <property type="match status" value="1"/>
</dbReference>
<proteinExistence type="inferred from homology"/>
<dbReference type="PANTHER" id="PTHR46570">
    <property type="entry name" value="TUBULIN--TYROSINE LIGASE"/>
    <property type="match status" value="1"/>
</dbReference>
<reference evidence="15 16" key="1">
    <citation type="submission" date="2021-02" db="EMBL/GenBank/DDBJ databases">
        <title>Porcisia hertigi Genome sequencing and assembly.</title>
        <authorList>
            <person name="Almutairi H."/>
            <person name="Gatherer D."/>
        </authorList>
    </citation>
    <scope>NUCLEOTIDE SEQUENCE [LARGE SCALE GENOMIC DNA]</scope>
    <source>
        <strain evidence="15 16">C119</strain>
    </source>
</reference>
<dbReference type="PANTHER" id="PTHR46570:SF1">
    <property type="entry name" value="TUBULIN--TYROSINE LIGASE"/>
    <property type="match status" value="1"/>
</dbReference>
<dbReference type="SUPFAM" id="SSF56059">
    <property type="entry name" value="Glutathione synthetase ATP-binding domain-like"/>
    <property type="match status" value="1"/>
</dbReference>
<keyword evidence="8" id="KW-0460">Magnesium</keyword>
<dbReference type="KEGG" id="phet:94288758"/>
<evidence type="ECO:0000313" key="15">
    <source>
        <dbReference type="EMBL" id="KAG5496355.1"/>
    </source>
</evidence>
<evidence type="ECO:0000256" key="12">
    <source>
        <dbReference type="ARBA" id="ARBA00041021"/>
    </source>
</evidence>
<evidence type="ECO:0000256" key="5">
    <source>
        <dbReference type="ARBA" id="ARBA00022598"/>
    </source>
</evidence>
<evidence type="ECO:0000256" key="1">
    <source>
        <dbReference type="ARBA" id="ARBA00001946"/>
    </source>
</evidence>
<keyword evidence="6" id="KW-0547">Nucleotide-binding</keyword>
<evidence type="ECO:0000256" key="14">
    <source>
        <dbReference type="SAM" id="MobiDB-lite"/>
    </source>
</evidence>
<keyword evidence="7" id="KW-0067">ATP-binding</keyword>
<dbReference type="Pfam" id="PF03133">
    <property type="entry name" value="TTL"/>
    <property type="match status" value="2"/>
</dbReference>
<dbReference type="EMBL" id="JAFJZO010000032">
    <property type="protein sequence ID" value="KAG5496355.1"/>
    <property type="molecule type" value="Genomic_DNA"/>
</dbReference>
<dbReference type="EC" id="6.3.2.25" evidence="11"/>
<comment type="cofactor">
    <cofactor evidence="1">
        <name>Mg(2+)</name>
        <dbReference type="ChEBI" id="CHEBI:18420"/>
    </cofactor>
</comment>
<dbReference type="GO" id="GO:0005524">
    <property type="term" value="F:ATP binding"/>
    <property type="evidence" value="ECO:0007669"/>
    <property type="project" value="UniProtKB-KW"/>
</dbReference>
<comment type="cofactor">
    <cofactor evidence="2">
        <name>K(+)</name>
        <dbReference type="ChEBI" id="CHEBI:29103"/>
    </cofactor>
</comment>
<evidence type="ECO:0000256" key="10">
    <source>
        <dbReference type="ARBA" id="ARBA00037791"/>
    </source>
</evidence>
<dbReference type="GO" id="GO:0005876">
    <property type="term" value="C:spindle microtubule"/>
    <property type="evidence" value="ECO:0007669"/>
    <property type="project" value="TreeGrafter"/>
</dbReference>
<keyword evidence="9" id="KW-0630">Potassium</keyword>
<dbReference type="GO" id="GO:0004835">
    <property type="term" value="F:tubulin-tyrosine ligase activity"/>
    <property type="evidence" value="ECO:0007669"/>
    <property type="project" value="UniProtKB-EC"/>
</dbReference>
<evidence type="ECO:0000256" key="8">
    <source>
        <dbReference type="ARBA" id="ARBA00022842"/>
    </source>
</evidence>
<evidence type="ECO:0000256" key="6">
    <source>
        <dbReference type="ARBA" id="ARBA00022741"/>
    </source>
</evidence>
<evidence type="ECO:0000256" key="2">
    <source>
        <dbReference type="ARBA" id="ARBA00001958"/>
    </source>
</evidence>
<evidence type="ECO:0000256" key="11">
    <source>
        <dbReference type="ARBA" id="ARBA00038960"/>
    </source>
</evidence>
<evidence type="ECO:0000256" key="13">
    <source>
        <dbReference type="ARBA" id="ARBA00047950"/>
    </source>
</evidence>
<dbReference type="GO" id="GO:0000226">
    <property type="term" value="P:microtubule cytoskeleton organization"/>
    <property type="evidence" value="ECO:0007669"/>
    <property type="project" value="TreeGrafter"/>
</dbReference>
<gene>
    <name evidence="15" type="ORF">JKF63_02657</name>
</gene>
<accession>A0A836L6E0</accession>
<comment type="subunit">
    <text evidence="4">Monomer.</text>
</comment>
<dbReference type="InterPro" id="IPR052492">
    <property type="entry name" value="Tubulin-tyrosine_ligase"/>
</dbReference>
<dbReference type="RefSeq" id="XP_067754838.1">
    <property type="nucleotide sequence ID" value="XM_067898681.1"/>
</dbReference>
<comment type="caution">
    <text evidence="15">The sequence shown here is derived from an EMBL/GenBank/DDBJ whole genome shotgun (WGS) entry which is preliminary data.</text>
</comment>
<comment type="similarity">
    <text evidence="3">Belongs to the tubulin--tyrosine ligase family.</text>
</comment>
<organism evidence="15 16">
    <name type="scientific">Porcisia hertigi</name>
    <dbReference type="NCBI Taxonomy" id="2761500"/>
    <lineage>
        <taxon>Eukaryota</taxon>
        <taxon>Discoba</taxon>
        <taxon>Euglenozoa</taxon>
        <taxon>Kinetoplastea</taxon>
        <taxon>Metakinetoplastina</taxon>
        <taxon>Trypanosomatida</taxon>
        <taxon>Trypanosomatidae</taxon>
        <taxon>Leishmaniinae</taxon>
        <taxon>Porcisia</taxon>
    </lineage>
</organism>
<dbReference type="InterPro" id="IPR004344">
    <property type="entry name" value="TTL/TTLL_fam"/>
</dbReference>
<keyword evidence="5" id="KW-0436">Ligase</keyword>
<sequence>MSAALGERRGTRATASAAPRLSARYARIASAKLYHPLYGKKAGEKDIHLEWSPYSATSGGRVSNGPSSSSARRSLVYAGTASSSSPLPQSLCKVTRSSSLAGDAIWRPGLRISSARARPATEPLPGTVSPTLREKRCKYVVGTMRHCGSIYEEMTKQLLATGRWSHVSVRQRSLTRTLVIGETEKDLSDTNMHLLLGEKMPCERVIAIRRVMSKRYQGCVREGRSKGRSALGSRSYTFPRPRMPMGSGDDGEVRVVDFVENTRSITLKSSMVTALLKYHHNNWDTLGRYLPMSFKLMPCQPHRDERQELLATAKGGARLPYESHGSCMWIAKSSAGCHGDNIEIFRGDYRGIVKLLKFVDSQRDNHAWIAQQYVDRPLLYHKRKFDIRCWALLLRSTYEIYVHKELVMRTSSVPYNRESATSKAPTDRLVHITNHCIQEASKTYSLYEERNELWRWHLDGLIRYKGAVRAAKLKSERCTPVHSARPEGPNGDRVPSSARSLNDLRESPYSIREVNRSNSGSIPRAVSGHDEPTTITLDGYIMPQIHFIVRDSLLAARSHVPAEPAVPPTHTFQVFGYDFLIDEDFKVWLLEINGAPGGPDRLKPALMRDTIELAVAPHFPGTMNLSEKRHNGYVRVYSGSDE</sequence>
<dbReference type="AlphaFoldDB" id="A0A836L6E0"/>
<evidence type="ECO:0000256" key="9">
    <source>
        <dbReference type="ARBA" id="ARBA00022958"/>
    </source>
</evidence>
<evidence type="ECO:0000313" key="16">
    <source>
        <dbReference type="Proteomes" id="UP000674318"/>
    </source>
</evidence>